<name>A0ABU8J4H2_9BURK</name>
<dbReference type="EMBL" id="JACFYJ010000122">
    <property type="protein sequence ID" value="MEI6002607.1"/>
    <property type="molecule type" value="Genomic_DNA"/>
</dbReference>
<organism evidence="1 2">
    <name type="scientific">Paraburkholderia bengalensis</name>
    <dbReference type="NCBI Taxonomy" id="2747562"/>
    <lineage>
        <taxon>Bacteria</taxon>
        <taxon>Pseudomonadati</taxon>
        <taxon>Pseudomonadota</taxon>
        <taxon>Betaproteobacteria</taxon>
        <taxon>Burkholderiales</taxon>
        <taxon>Burkholderiaceae</taxon>
        <taxon>Paraburkholderia</taxon>
    </lineage>
</organism>
<evidence type="ECO:0000313" key="2">
    <source>
        <dbReference type="Proteomes" id="UP001386437"/>
    </source>
</evidence>
<protein>
    <submittedName>
        <fullName evidence="1">Uncharacterized protein</fullName>
    </submittedName>
</protein>
<proteinExistence type="predicted"/>
<sequence length="150" mass="16760">MSTDELEIQDLLHIEAVVTRLENLNLAACASEHRFITDPDYWHRRLLGTCVVASSAQVITKKQDLLERLSAISRRLGGCMHTARVQYRGYSLQPLAAYESGEYVAMFIVQSPDGRERASSVLGSFGNPDDARQFALERGMAEVDSACRHM</sequence>
<keyword evidence="2" id="KW-1185">Reference proteome</keyword>
<reference evidence="1 2" key="1">
    <citation type="journal article" date="2022" name="Arch. Microbiol.">
        <title>Paraburkholderia bengalensis sp. nov. isolated from roots of Oryza sativa, IR64.</title>
        <authorList>
            <person name="Nag P."/>
            <person name="Mondal N."/>
            <person name="Sarkar J."/>
            <person name="Das S."/>
        </authorList>
    </citation>
    <scope>NUCLEOTIDE SEQUENCE [LARGE SCALE GENOMIC DNA]</scope>
    <source>
        <strain evidence="1 2">IR64_4_BI</strain>
    </source>
</reference>
<dbReference type="RefSeq" id="WP_336602217.1">
    <property type="nucleotide sequence ID" value="NZ_JACFYJ010000122.1"/>
</dbReference>
<dbReference type="Proteomes" id="UP001386437">
    <property type="component" value="Unassembled WGS sequence"/>
</dbReference>
<comment type="caution">
    <text evidence="1">The sequence shown here is derived from an EMBL/GenBank/DDBJ whole genome shotgun (WGS) entry which is preliminary data.</text>
</comment>
<accession>A0ABU8J4H2</accession>
<evidence type="ECO:0000313" key="1">
    <source>
        <dbReference type="EMBL" id="MEI6002607.1"/>
    </source>
</evidence>
<gene>
    <name evidence="1" type="ORF">H3V53_37515</name>
</gene>